<dbReference type="SUPFAM" id="SSF52540">
    <property type="entry name" value="P-loop containing nucleoside triphosphate hydrolases"/>
    <property type="match status" value="1"/>
</dbReference>
<sequence length="307" mass="32390">MSTPARSYAIPGVLAVANGKGGTGKTSLVANLSGLAAAAGIRTLTIDLDPQGNLSPDLGLEKSDGIELRRALEDGAPLPISTDPMRPGLGVVRGGPRLADIISLLVARGYDAPPLGALLHRSLSQVMEEWDLVVIDTPPGDRALVEAAFSVAEGVVIVSKTDLRSLDGVAVTAERFQAVHETTNPDVQLLGLALFDVEARAVKIEREARQALEQMLQGLAFDEAVFTARIRHAAGAAQDLRKSGRLVHELESDVARAHRERFARIKAGEASTFHASTMDGLAGDYAALAQEILGRLSALGQDEEEDA</sequence>
<dbReference type="Gene3D" id="3.40.50.300">
    <property type="entry name" value="P-loop containing nucleotide triphosphate hydrolases"/>
    <property type="match status" value="1"/>
</dbReference>
<evidence type="ECO:0000259" key="1">
    <source>
        <dbReference type="Pfam" id="PF13614"/>
    </source>
</evidence>
<evidence type="ECO:0000313" key="2">
    <source>
        <dbReference type="EMBL" id="AKF15832.1"/>
    </source>
</evidence>
<keyword evidence="2" id="KW-0614">Plasmid</keyword>
<gene>
    <name evidence="2" type="ORF">pJD12_560</name>
</gene>
<protein>
    <submittedName>
        <fullName evidence="2">ATPases involved in chromosome partitioning</fullName>
    </submittedName>
</protein>
<name>A0A0F6SK93_9MICC</name>
<accession>A0A0F6SK93</accession>
<dbReference type="AlphaFoldDB" id="A0A0F6SK93"/>
<proteinExistence type="predicted"/>
<organism evidence="2">
    <name type="scientific">Micrococcus sp. MG-2010-D12</name>
    <dbReference type="NCBI Taxonomy" id="936902"/>
    <lineage>
        <taxon>Bacteria</taxon>
        <taxon>Bacillati</taxon>
        <taxon>Actinomycetota</taxon>
        <taxon>Actinomycetes</taxon>
        <taxon>Micrococcales</taxon>
        <taxon>Micrococcaceae</taxon>
        <taxon>Micrococcus</taxon>
    </lineage>
</organism>
<dbReference type="InterPro" id="IPR027417">
    <property type="entry name" value="P-loop_NTPase"/>
</dbReference>
<dbReference type="RefSeq" id="WP_061873039.1">
    <property type="nucleotide sequence ID" value="NZ_KR152226.1"/>
</dbReference>
<feature type="domain" description="AAA" evidence="1">
    <location>
        <begin position="13"/>
        <end position="188"/>
    </location>
</feature>
<geneLocation type="plasmid" evidence="2">
    <name>pJD12</name>
</geneLocation>
<dbReference type="CDD" id="cd02042">
    <property type="entry name" value="ParAB_family"/>
    <property type="match status" value="1"/>
</dbReference>
<reference evidence="2" key="1">
    <citation type="journal article" date="2015" name="Genome Announc.">
        <title>Complete Genome Sequence of the Linear Plasmid pJD12 Hosted by Micrococcus sp. D12, Isolated from a High-Altitude Volcanic Lake in Argentina.</title>
        <authorList>
            <person name="Dib J.R."/>
            <person name="Angelov A."/>
            <person name="Liebl W."/>
            <person name="Dobber J."/>
            <person name="Voget S."/>
            <person name="Schuldes J."/>
            <person name="Gorriti M."/>
            <person name="Farias M.E."/>
            <person name="Meinhardt F."/>
            <person name="Daniel R."/>
        </authorList>
    </citation>
    <scope>NUCLEOTIDE SEQUENCE</scope>
    <source>
        <strain evidence="2">MG-2010-D12</strain>
        <plasmid evidence="2">pJD12</plasmid>
    </source>
</reference>
<dbReference type="EMBL" id="KR152226">
    <property type="protein sequence ID" value="AKF15832.1"/>
    <property type="molecule type" value="Genomic_DNA"/>
</dbReference>
<dbReference type="InterPro" id="IPR050678">
    <property type="entry name" value="DNA_Partitioning_ATPase"/>
</dbReference>
<dbReference type="PANTHER" id="PTHR13696:SF96">
    <property type="entry name" value="COBQ_COBB_MIND_PARA NUCLEOTIDE BINDING DOMAIN-CONTAINING PROTEIN"/>
    <property type="match status" value="1"/>
</dbReference>
<dbReference type="InterPro" id="IPR025669">
    <property type="entry name" value="AAA_dom"/>
</dbReference>
<dbReference type="PANTHER" id="PTHR13696">
    <property type="entry name" value="P-LOOP CONTAINING NUCLEOSIDE TRIPHOSPHATE HYDROLASE"/>
    <property type="match status" value="1"/>
</dbReference>
<dbReference type="Pfam" id="PF13614">
    <property type="entry name" value="AAA_31"/>
    <property type="match status" value="1"/>
</dbReference>